<evidence type="ECO:0000313" key="3">
    <source>
        <dbReference type="Proteomes" id="UP000235659"/>
    </source>
</evidence>
<dbReference type="EMBL" id="CADIJZ010000005">
    <property type="protein sequence ID" value="CAB3661386.1"/>
    <property type="molecule type" value="Genomic_DNA"/>
</dbReference>
<evidence type="ECO:0000313" key="1">
    <source>
        <dbReference type="EMBL" id="CAB3661386.1"/>
    </source>
</evidence>
<dbReference type="Proteomes" id="UP000494205">
    <property type="component" value="Unassembled WGS sequence"/>
</dbReference>
<reference evidence="1 4" key="2">
    <citation type="submission" date="2020-04" db="EMBL/GenBank/DDBJ databases">
        <authorList>
            <person name="De Canck E."/>
        </authorList>
    </citation>
    <scope>NUCLEOTIDE SEQUENCE [LARGE SCALE GENOMIC DNA]</scope>
    <source>
        <strain evidence="1 4">LMG 27174</strain>
    </source>
</reference>
<proteinExistence type="predicted"/>
<accession>A0A2N7WQ02</accession>
<sequence>MISTFTYREESRFACLYLAPSTKLTSPTGWLRDLRHMMGSRQAGTGASLSVVGRPLNPKSTQTSAIYVRLLIEPSRSSMETAATAMLQLAGLATADDAKLESRRLQGKHFERFPPASKSCPI</sequence>
<gene>
    <name evidence="2" type="ORF">C0Z16_10930</name>
    <name evidence="1" type="ORF">LMG27174_01656</name>
</gene>
<keyword evidence="3" id="KW-1185">Reference proteome</keyword>
<dbReference type="Proteomes" id="UP000235659">
    <property type="component" value="Unassembled WGS sequence"/>
</dbReference>
<reference evidence="2 3" key="1">
    <citation type="submission" date="2018-01" db="EMBL/GenBank/DDBJ databases">
        <title>Whole genome analyses suggest that Burkholderia sensu lato contains two further novel genera in the rhizoxinica-symbiotica group Mycetohabitans gen. nov., and Trinickia gen. nov.: implications for the evolution of diazotrophy and nodulation in the Burkholderiaceae.</title>
        <authorList>
            <person name="Estrada-de los Santos P."/>
            <person name="Palmer M."/>
            <person name="Chavez-Ramirez B."/>
            <person name="Beukes C."/>
            <person name="Steenkamp E.T."/>
            <person name="Hirsch A.M."/>
            <person name="Manyaka P."/>
            <person name="Maluk M."/>
            <person name="Lafos M."/>
            <person name="Crook M."/>
            <person name="Gross E."/>
            <person name="Simon M.F."/>
            <person name="Bueno dos Reis Junior F."/>
            <person name="Poole P.S."/>
            <person name="Venter S.N."/>
            <person name="James E.K."/>
        </authorList>
    </citation>
    <scope>NUCLEOTIDE SEQUENCE [LARGE SCALE GENOMIC DNA]</scope>
    <source>
        <strain evidence="2 3">WSM 3937</strain>
    </source>
</reference>
<name>A0A2N7WQ02_9BURK</name>
<evidence type="ECO:0000313" key="2">
    <source>
        <dbReference type="EMBL" id="PMS31464.1"/>
    </source>
</evidence>
<dbReference type="EMBL" id="PNXY01000006">
    <property type="protein sequence ID" value="PMS31464.1"/>
    <property type="molecule type" value="Genomic_DNA"/>
</dbReference>
<protein>
    <submittedName>
        <fullName evidence="1">Uncharacterized protein</fullName>
    </submittedName>
</protein>
<dbReference type="AlphaFoldDB" id="A0A2N7WQ02"/>
<evidence type="ECO:0000313" key="4">
    <source>
        <dbReference type="Proteomes" id="UP000494205"/>
    </source>
</evidence>
<organism evidence="1 4">
    <name type="scientific">Paraburkholderia rhynchosiae</name>
    <dbReference type="NCBI Taxonomy" id="487049"/>
    <lineage>
        <taxon>Bacteria</taxon>
        <taxon>Pseudomonadati</taxon>
        <taxon>Pseudomonadota</taxon>
        <taxon>Betaproteobacteria</taxon>
        <taxon>Burkholderiales</taxon>
        <taxon>Burkholderiaceae</taxon>
        <taxon>Paraburkholderia</taxon>
    </lineage>
</organism>